<gene>
    <name evidence="7" type="primary">glnE</name>
    <name evidence="10" type="ORF">DM484_21400</name>
</gene>
<dbReference type="EMBL" id="QJPH01000428">
    <property type="protein sequence ID" value="PZN74447.1"/>
    <property type="molecule type" value="Genomic_DNA"/>
</dbReference>
<dbReference type="InterPro" id="IPR005190">
    <property type="entry name" value="GlnE_rpt_dom"/>
</dbReference>
<keyword evidence="5 7" id="KW-0460">Magnesium</keyword>
<comment type="cofactor">
    <cofactor evidence="7">
        <name>Mg(2+)</name>
        <dbReference type="ChEBI" id="CHEBI:18420"/>
    </cofactor>
</comment>
<comment type="function">
    <text evidence="7">Involved in the regulation of glutamine synthetase GlnA, a key enzyme in the process to assimilate ammonia. When cellular nitrogen levels are high, the C-terminal adenylyl transferase (AT) inactivates GlnA by covalent transfer of an adenylyl group from ATP to specific tyrosine residue of GlnA, thus reducing its activity. Conversely, when nitrogen levels are low, the N-terminal adenylyl removase (AR) activates GlnA by removing the adenylyl group by phosphorolysis, increasing its activity. The regulatory region of GlnE binds the signal transduction protein PII (GlnB) which indicates the nitrogen status of the cell.</text>
</comment>
<feature type="region of interest" description="Adenylyl transferase" evidence="7">
    <location>
        <begin position="448"/>
        <end position="946"/>
    </location>
</feature>
<evidence type="ECO:0000256" key="5">
    <source>
        <dbReference type="ARBA" id="ARBA00022842"/>
    </source>
</evidence>
<evidence type="ECO:0000256" key="1">
    <source>
        <dbReference type="ARBA" id="ARBA00022679"/>
    </source>
</evidence>
<dbReference type="Pfam" id="PF08335">
    <property type="entry name" value="GlnD_UR_UTase"/>
    <property type="match status" value="1"/>
</dbReference>
<comment type="caution">
    <text evidence="10">The sequence shown here is derived from an EMBL/GenBank/DDBJ whole genome shotgun (WGS) entry which is preliminary data.</text>
</comment>
<evidence type="ECO:0000256" key="2">
    <source>
        <dbReference type="ARBA" id="ARBA00022695"/>
    </source>
</evidence>
<dbReference type="Gene3D" id="3.30.460.10">
    <property type="entry name" value="Beta Polymerase, domain 2"/>
    <property type="match status" value="2"/>
</dbReference>
<keyword evidence="2 7" id="KW-0548">Nucleotidyltransferase</keyword>
<evidence type="ECO:0000256" key="4">
    <source>
        <dbReference type="ARBA" id="ARBA00022840"/>
    </source>
</evidence>
<evidence type="ECO:0000256" key="6">
    <source>
        <dbReference type="ARBA" id="ARBA00023268"/>
    </source>
</evidence>
<evidence type="ECO:0000259" key="8">
    <source>
        <dbReference type="Pfam" id="PF03710"/>
    </source>
</evidence>
<dbReference type="InterPro" id="IPR013546">
    <property type="entry name" value="PII_UdlTrfase/GS_AdlTrfase"/>
</dbReference>
<dbReference type="GO" id="GO:0005829">
    <property type="term" value="C:cytosol"/>
    <property type="evidence" value="ECO:0007669"/>
    <property type="project" value="TreeGrafter"/>
</dbReference>
<dbReference type="GO" id="GO:0008882">
    <property type="term" value="F:[glutamate-ammonia-ligase] adenylyltransferase activity"/>
    <property type="evidence" value="ECO:0007669"/>
    <property type="project" value="UniProtKB-UniRule"/>
</dbReference>
<feature type="domain" description="Glutamate-ammonia ligase adenylyltransferase repeated" evidence="8">
    <location>
        <begin position="36"/>
        <end position="279"/>
    </location>
</feature>
<feature type="region of interest" description="Adenylyl removase" evidence="7">
    <location>
        <begin position="1"/>
        <end position="444"/>
    </location>
</feature>
<dbReference type="GO" id="GO:0000820">
    <property type="term" value="P:regulation of glutamine family amino acid metabolic process"/>
    <property type="evidence" value="ECO:0007669"/>
    <property type="project" value="UniProtKB-UniRule"/>
</dbReference>
<dbReference type="FunFam" id="1.20.120.330:FF:000005">
    <property type="entry name" value="Bifunctional glutamine synthetase adenylyltransferase/adenylyl-removing enzyme"/>
    <property type="match status" value="1"/>
</dbReference>
<dbReference type="NCBIfam" id="NF008292">
    <property type="entry name" value="PRK11072.1"/>
    <property type="match status" value="1"/>
</dbReference>
<accession>A0A2W4SSQ8</accession>
<name>A0A2W4SSQ8_9GAMM</name>
<feature type="domain" description="PII-uridylyltransferase/Glutamine-synthetase adenylyltransferase" evidence="9">
    <location>
        <begin position="303"/>
        <end position="440"/>
    </location>
</feature>
<comment type="catalytic activity">
    <reaction evidence="7">
        <text>[glutamine synthetase]-O(4)-(5'-adenylyl)-L-tyrosine + phosphate = [glutamine synthetase]-L-tyrosine + ADP</text>
        <dbReference type="Rhea" id="RHEA:43716"/>
        <dbReference type="Rhea" id="RHEA-COMP:10660"/>
        <dbReference type="Rhea" id="RHEA-COMP:10661"/>
        <dbReference type="ChEBI" id="CHEBI:43474"/>
        <dbReference type="ChEBI" id="CHEBI:46858"/>
        <dbReference type="ChEBI" id="CHEBI:83624"/>
        <dbReference type="ChEBI" id="CHEBI:456216"/>
        <dbReference type="EC" id="2.7.7.89"/>
    </reaction>
</comment>
<dbReference type="EC" id="2.7.7.89" evidence="7"/>
<dbReference type="InterPro" id="IPR043519">
    <property type="entry name" value="NT_sf"/>
</dbReference>
<dbReference type="HAMAP" id="MF_00802">
    <property type="entry name" value="GlnE"/>
    <property type="match status" value="1"/>
</dbReference>
<dbReference type="SUPFAM" id="SSF81301">
    <property type="entry name" value="Nucleotidyltransferase"/>
    <property type="match status" value="2"/>
</dbReference>
<reference evidence="10 11" key="1">
    <citation type="journal article" date="2018" name="Aquat. Microb. Ecol.">
        <title>Gammaproteobacterial methanotrophs dominate.</title>
        <authorList>
            <person name="Rissanen A.J."/>
            <person name="Saarenheimo J."/>
            <person name="Tiirola M."/>
            <person name="Peura S."/>
            <person name="Aalto S.L."/>
            <person name="Karvinen A."/>
            <person name="Nykanen H."/>
        </authorList>
    </citation>
    <scope>NUCLEOTIDE SEQUENCE [LARGE SCALE GENOMIC DNA]</scope>
    <source>
        <strain evidence="10">AMbin10</strain>
    </source>
</reference>
<comment type="catalytic activity">
    <reaction evidence="7">
        <text>[glutamine synthetase]-L-tyrosine + ATP = [glutamine synthetase]-O(4)-(5'-adenylyl)-L-tyrosine + diphosphate</text>
        <dbReference type="Rhea" id="RHEA:18589"/>
        <dbReference type="Rhea" id="RHEA-COMP:10660"/>
        <dbReference type="Rhea" id="RHEA-COMP:10661"/>
        <dbReference type="ChEBI" id="CHEBI:30616"/>
        <dbReference type="ChEBI" id="CHEBI:33019"/>
        <dbReference type="ChEBI" id="CHEBI:46858"/>
        <dbReference type="ChEBI" id="CHEBI:83624"/>
        <dbReference type="EC" id="2.7.7.42"/>
    </reaction>
</comment>
<evidence type="ECO:0000259" key="9">
    <source>
        <dbReference type="Pfam" id="PF08335"/>
    </source>
</evidence>
<keyword evidence="10" id="KW-0436">Ligase</keyword>
<evidence type="ECO:0000256" key="7">
    <source>
        <dbReference type="HAMAP-Rule" id="MF_00802"/>
    </source>
</evidence>
<dbReference type="GO" id="GO:0005524">
    <property type="term" value="F:ATP binding"/>
    <property type="evidence" value="ECO:0007669"/>
    <property type="project" value="UniProtKB-UniRule"/>
</dbReference>
<dbReference type="Gene3D" id="1.20.120.1510">
    <property type="match status" value="1"/>
</dbReference>
<dbReference type="FunFam" id="3.30.460.10:FF:000009">
    <property type="entry name" value="Bifunctional glutamine synthetase adenylyltransferase/adenylyl-removing enzyme"/>
    <property type="match status" value="1"/>
</dbReference>
<dbReference type="GO" id="GO:0047388">
    <property type="term" value="F:[glutamine synthetase]-adenylyl-L-tyrosine phosphorylase activity"/>
    <property type="evidence" value="ECO:0007669"/>
    <property type="project" value="UniProtKB-EC"/>
</dbReference>
<dbReference type="GO" id="GO:0000287">
    <property type="term" value="F:magnesium ion binding"/>
    <property type="evidence" value="ECO:0007669"/>
    <property type="project" value="UniProtKB-UniRule"/>
</dbReference>
<dbReference type="Pfam" id="PF03710">
    <property type="entry name" value="GlnE"/>
    <property type="match status" value="2"/>
</dbReference>
<keyword evidence="4 7" id="KW-0067">ATP-binding</keyword>
<keyword evidence="3 7" id="KW-0547">Nucleotide-binding</keyword>
<organism evidence="10 11">
    <name type="scientific">Candidatus Methylumidiphilus alinenensis</name>
    <dbReference type="NCBI Taxonomy" id="2202197"/>
    <lineage>
        <taxon>Bacteria</taxon>
        <taxon>Pseudomonadati</taxon>
        <taxon>Pseudomonadota</taxon>
        <taxon>Gammaproteobacteria</taxon>
        <taxon>Methylococcales</taxon>
        <taxon>Candidatus Methylumidiphilus</taxon>
    </lineage>
</organism>
<dbReference type="SUPFAM" id="SSF81593">
    <property type="entry name" value="Nucleotidyltransferase substrate binding subunit/domain"/>
    <property type="match status" value="2"/>
</dbReference>
<proteinExistence type="inferred from homology"/>
<dbReference type="CDD" id="cd05401">
    <property type="entry name" value="NT_GlnE_GlnD_like"/>
    <property type="match status" value="2"/>
</dbReference>
<keyword evidence="1 7" id="KW-0808">Transferase</keyword>
<sequence length="946" mass="108939">MTSYLSTSFYSNAKLADILVDLKFINKDHEFIFYEVLNKVVNVSPFVLNCITKNSIIIHELVESGYLFQESSLYRFNSDIHNLLSSISNDNDLYKILRYYRNREMVRIAWRDIAGWANIEDTMLEITCLAEAFISETLDYLFAKLCIEKGCPINKLGQIQNIVVVGMGKLGAWELNFSSDIDLIFFYESDGLLTDKKSTSYFEFYTKLVQSFIKAIDSNTENGFVFRVDTRLRPFGESGPIVMNYDGLEIYYQGQAREWERYAMVKSRVIYGDVNAGERLQALLTQFTYRRYLDYRAVGELRQLKKKINIELQSKDKLNNIKLGLGGIREIEFIGQVFQLIRGGRDKILRERSILKVFDILYELNLLPIEIISTLKESYRFLRTVENRLQQYEDKQTHDIPKNITQQNILASGLDYPDWESLSNKIQSVRLVVHDIFNQIIANRNSLSDEYNIIDWLDADISFISTHLRALGYSSPESIINLIIQFKQSYSVRKITARGVNELNRLISKILEYIVNYDNNFDILSRLFNLFNALAGRNVYYALLNENKQALSQLINLASKSSWIVNLISNHPILLDELLDSQSLYSPVTRQSLNDELNYFLQQINVDDMDELLNALRQFKNANILRIAAADLYGIISISVISDYLSLLAEVILEYVLQHAWRLTVLRHGTPPQTNLGQIKGFGIIAYGKLGGLELSYSSDLDLVFLYGGVSDTTLTVGENPIPCAQFYAKVVKRMVVILTTHVHSGTLYEIDLRLRPSGNSGLLVSSLEAYQTYQLENSWTWEQQALVRARFITGDAIIADSFHIIRQRSLCRKRDTMLLKSEVLEMRCKMRQNLEVKITGRFDLKQAIGCIADIEFIVQFAVLALSYEHHNLIRWTDVLRLLVCLQEIGFFSVEETELLSNAYCQFREQSHHAALLEQSATASENDFVSIRSRVATVWHDKIERT</sequence>
<dbReference type="PANTHER" id="PTHR30621">
    <property type="entry name" value="GLUTAMINE SYNTHETASE ADENYLYLTRANSFERASE"/>
    <property type="match status" value="1"/>
</dbReference>
<dbReference type="GO" id="GO:0016874">
    <property type="term" value="F:ligase activity"/>
    <property type="evidence" value="ECO:0007669"/>
    <property type="project" value="UniProtKB-KW"/>
</dbReference>
<dbReference type="EC" id="2.7.7.42" evidence="7"/>
<dbReference type="PANTHER" id="PTHR30621:SF0">
    <property type="entry name" value="BIFUNCTIONAL GLUTAMINE SYNTHETASE ADENYLYLTRANSFERASE_ADENYLYL-REMOVING ENZYME"/>
    <property type="match status" value="1"/>
</dbReference>
<evidence type="ECO:0000313" key="11">
    <source>
        <dbReference type="Proteomes" id="UP000249396"/>
    </source>
</evidence>
<evidence type="ECO:0000313" key="10">
    <source>
        <dbReference type="EMBL" id="PZN74447.1"/>
    </source>
</evidence>
<dbReference type="Gene3D" id="1.20.120.330">
    <property type="entry name" value="Nucleotidyltransferases domain 2"/>
    <property type="match status" value="2"/>
</dbReference>
<feature type="domain" description="Glutamate-ammonia ligase adenylyltransferase repeated" evidence="8">
    <location>
        <begin position="552"/>
        <end position="801"/>
    </location>
</feature>
<dbReference type="Proteomes" id="UP000249396">
    <property type="component" value="Unassembled WGS sequence"/>
</dbReference>
<comment type="similarity">
    <text evidence="7">Belongs to the GlnE family.</text>
</comment>
<protein>
    <recommendedName>
        <fullName evidence="7">Bifunctional glutamine synthetase adenylyltransferase/adenylyl-removing enzyme</fullName>
    </recommendedName>
    <alternativeName>
        <fullName evidence="7">ATP:glutamine synthetase adenylyltransferase</fullName>
    </alternativeName>
    <alternativeName>
        <fullName evidence="7">ATase</fullName>
    </alternativeName>
    <domain>
        <recommendedName>
            <fullName evidence="7">Glutamine synthetase adenylyl-L-tyrosine phosphorylase</fullName>
            <ecNumber evidence="7">2.7.7.89</ecNumber>
        </recommendedName>
        <alternativeName>
            <fullName evidence="7">Adenylyl removase</fullName>
            <shortName evidence="7">AR</shortName>
            <shortName evidence="7">AT-N</shortName>
        </alternativeName>
    </domain>
    <domain>
        <recommendedName>
            <fullName evidence="7">Glutamine synthetase adenylyl transferase</fullName>
            <ecNumber evidence="7">2.7.7.42</ecNumber>
        </recommendedName>
        <alternativeName>
            <fullName evidence="7">Adenylyl transferase</fullName>
            <shortName evidence="7">AT</shortName>
            <shortName evidence="7">AT-C</shortName>
        </alternativeName>
    </domain>
</protein>
<keyword evidence="6 7" id="KW-0511">Multifunctional enzyme</keyword>
<evidence type="ECO:0000256" key="3">
    <source>
        <dbReference type="ARBA" id="ARBA00022741"/>
    </source>
</evidence>
<dbReference type="AlphaFoldDB" id="A0A2W4SSQ8"/>
<dbReference type="InterPro" id="IPR023057">
    <property type="entry name" value="GlnE"/>
</dbReference>